<evidence type="ECO:0000313" key="2">
    <source>
        <dbReference type="Proteomes" id="UP000703674"/>
    </source>
</evidence>
<protein>
    <submittedName>
        <fullName evidence="1">PD-(D/E)XK nuclease family protein</fullName>
    </submittedName>
</protein>
<feature type="non-terminal residue" evidence="1">
    <location>
        <position position="186"/>
    </location>
</feature>
<accession>A0ABX1D5X1</accession>
<proteinExistence type="predicted"/>
<name>A0ABX1D5X1_9FLAO</name>
<evidence type="ECO:0000313" key="1">
    <source>
        <dbReference type="EMBL" id="NJW54583.1"/>
    </source>
</evidence>
<organism evidence="1 2">
    <name type="scientific">Salinimicrobium oceani</name>
    <dbReference type="NCBI Taxonomy" id="2722702"/>
    <lineage>
        <taxon>Bacteria</taxon>
        <taxon>Pseudomonadati</taxon>
        <taxon>Bacteroidota</taxon>
        <taxon>Flavobacteriia</taxon>
        <taxon>Flavobacteriales</taxon>
        <taxon>Flavobacteriaceae</taxon>
        <taxon>Salinimicrobium</taxon>
    </lineage>
</organism>
<dbReference type="EMBL" id="JAAVJR010000304">
    <property type="protein sequence ID" value="NJW54583.1"/>
    <property type="molecule type" value="Genomic_DNA"/>
</dbReference>
<dbReference type="Proteomes" id="UP000703674">
    <property type="component" value="Unassembled WGS sequence"/>
</dbReference>
<reference evidence="1 2" key="1">
    <citation type="submission" date="2020-03" db="EMBL/GenBank/DDBJ databases">
        <title>Salinimicrobium sp. nov, isolated from SCS.</title>
        <authorList>
            <person name="Cao W.R."/>
        </authorList>
    </citation>
    <scope>NUCLEOTIDE SEQUENCE [LARGE SCALE GENOMIC DNA]</scope>
    <source>
        <strain evidence="2">J15B91</strain>
    </source>
</reference>
<comment type="caution">
    <text evidence="1">The sequence shown here is derived from an EMBL/GenBank/DDBJ whole genome shotgun (WGS) entry which is preliminary data.</text>
</comment>
<gene>
    <name evidence="1" type="ORF">HC175_16855</name>
</gene>
<sequence>FLKDEQHDVSLFLRQYLKSWPYYQEKPLNIVSNSYSGSKNISMVGVPKNIGQAKYMGELLAGLSPAELQQTAVVLGDESLLLPVLNSLPPNVEEVNITMGFALKNAPATFFFEQLLQMHSTPGDGTRYYKDLMLILSHPLIQKITGGYSHRLMEKLRKENLVYVSREETMAGIPENIKRLFEICFG</sequence>
<feature type="non-terminal residue" evidence="1">
    <location>
        <position position="1"/>
    </location>
</feature>
<keyword evidence="2" id="KW-1185">Reference proteome</keyword>